<feature type="domain" description="Spore germination GerAC-like C-terminal" evidence="8">
    <location>
        <begin position="249"/>
        <end position="413"/>
    </location>
</feature>
<accession>A0A4R5VIU4</accession>
<evidence type="ECO:0000256" key="2">
    <source>
        <dbReference type="ARBA" id="ARBA00007886"/>
    </source>
</evidence>
<keyword evidence="6" id="KW-0564">Palmitate</keyword>
<evidence type="ECO:0000259" key="9">
    <source>
        <dbReference type="Pfam" id="PF25198"/>
    </source>
</evidence>
<evidence type="ECO:0000256" key="4">
    <source>
        <dbReference type="ARBA" id="ARBA00022729"/>
    </source>
</evidence>
<evidence type="ECO:0000259" key="8">
    <source>
        <dbReference type="Pfam" id="PF05504"/>
    </source>
</evidence>
<keyword evidence="5" id="KW-0472">Membrane</keyword>
<protein>
    <submittedName>
        <fullName evidence="10">Ger(X)C family spore germination protein</fullName>
    </submittedName>
</protein>
<name>A0A4R5VIU4_9BACI</name>
<dbReference type="PANTHER" id="PTHR35789:SF1">
    <property type="entry name" value="SPORE GERMINATION PROTEIN B3"/>
    <property type="match status" value="1"/>
</dbReference>
<dbReference type="PANTHER" id="PTHR35789">
    <property type="entry name" value="SPORE GERMINATION PROTEIN B3"/>
    <property type="match status" value="1"/>
</dbReference>
<dbReference type="Proteomes" id="UP000295132">
    <property type="component" value="Unassembled WGS sequence"/>
</dbReference>
<sequence>MMSLILRKKKIWMRQMKRNNQVKQTNTKSMITLFLAIGLIISIIVSKQVQDSMLNKISIVSAIGIDKNEKGYIASIQIYNPTANSKEGAAEIGAYTYSAQGRTIPEAIDRIHNKLARTIFLDNTEVAVLGESLVKSDEISSITHYFMRESNLPANIKIVISKGVKAEKLLQIFTPVQKISGNRLDEMLTRKRESWGNLTDITSNKIKEMVNRKRTELTIPYISIKGDLLKGSSKDNIEKATPEALIEIEGLAVFKHQRFSYWLSSSESNLYGLTKTKIRDTTLITKCQRGSGYVTWKDVRGKPVIQIQDKKGAPAFLLQLQIKGKLSDVSCNLDTSTIKAISSLEHDAELELQKQINQLIVKTQNKKTDINGFGEVLYRKQPKRWNKVKNNWNSVYSTAQIQTNVKVDLMDIGEISSSLK</sequence>
<organism evidence="10 11">
    <name type="scientific">Bacillus salipaludis</name>
    <dbReference type="NCBI Taxonomy" id="2547811"/>
    <lineage>
        <taxon>Bacteria</taxon>
        <taxon>Bacillati</taxon>
        <taxon>Bacillota</taxon>
        <taxon>Bacilli</taxon>
        <taxon>Bacillales</taxon>
        <taxon>Bacillaceae</taxon>
        <taxon>Bacillus</taxon>
    </lineage>
</organism>
<dbReference type="GO" id="GO:0009847">
    <property type="term" value="P:spore germination"/>
    <property type="evidence" value="ECO:0007669"/>
    <property type="project" value="InterPro"/>
</dbReference>
<comment type="caution">
    <text evidence="10">The sequence shown here is derived from an EMBL/GenBank/DDBJ whole genome shotgun (WGS) entry which is preliminary data.</text>
</comment>
<reference evidence="10 11" key="1">
    <citation type="submission" date="2019-03" db="EMBL/GenBank/DDBJ databases">
        <title>Bacillus niacini sp. nov. a Nicotinate-Metabolizing Mesophile Isolated from Soil.</title>
        <authorList>
            <person name="Zhang G."/>
        </authorList>
    </citation>
    <scope>NUCLEOTIDE SEQUENCE [LARGE SCALE GENOMIC DNA]</scope>
    <source>
        <strain evidence="10 11">WN066</strain>
    </source>
</reference>
<evidence type="ECO:0000256" key="3">
    <source>
        <dbReference type="ARBA" id="ARBA00022544"/>
    </source>
</evidence>
<dbReference type="AlphaFoldDB" id="A0A4R5VIU4"/>
<dbReference type="NCBIfam" id="TIGR02887">
    <property type="entry name" value="spore_ger_x_C"/>
    <property type="match status" value="1"/>
</dbReference>
<gene>
    <name evidence="10" type="ORF">E2K98_26745</name>
</gene>
<dbReference type="InterPro" id="IPR038501">
    <property type="entry name" value="Spore_GerAC_C_sf"/>
</dbReference>
<comment type="subcellular location">
    <subcellularLocation>
        <location evidence="1">Membrane</location>
        <topology evidence="1">Lipid-anchor</topology>
    </subcellularLocation>
</comment>
<comment type="similarity">
    <text evidence="2">Belongs to the GerABKC lipoprotein family.</text>
</comment>
<evidence type="ECO:0000256" key="7">
    <source>
        <dbReference type="ARBA" id="ARBA00023288"/>
    </source>
</evidence>
<dbReference type="InterPro" id="IPR057336">
    <property type="entry name" value="GerAC_N"/>
</dbReference>
<feature type="domain" description="Spore germination protein N-terminal" evidence="9">
    <location>
        <begin position="54"/>
        <end position="224"/>
    </location>
</feature>
<keyword evidence="4" id="KW-0732">Signal</keyword>
<evidence type="ECO:0000256" key="1">
    <source>
        <dbReference type="ARBA" id="ARBA00004635"/>
    </source>
</evidence>
<dbReference type="InterPro" id="IPR008844">
    <property type="entry name" value="Spore_GerAC-like"/>
</dbReference>
<dbReference type="EMBL" id="SMYO01000023">
    <property type="protein sequence ID" value="TDK56338.1"/>
    <property type="molecule type" value="Genomic_DNA"/>
</dbReference>
<proteinExistence type="inferred from homology"/>
<dbReference type="Pfam" id="PF05504">
    <property type="entry name" value="Spore_GerAC"/>
    <property type="match status" value="1"/>
</dbReference>
<keyword evidence="7" id="KW-0449">Lipoprotein</keyword>
<dbReference type="Pfam" id="PF25198">
    <property type="entry name" value="Spore_GerAC_N"/>
    <property type="match status" value="1"/>
</dbReference>
<evidence type="ECO:0000313" key="11">
    <source>
        <dbReference type="Proteomes" id="UP000295132"/>
    </source>
</evidence>
<dbReference type="GO" id="GO:0016020">
    <property type="term" value="C:membrane"/>
    <property type="evidence" value="ECO:0007669"/>
    <property type="project" value="UniProtKB-SubCell"/>
</dbReference>
<evidence type="ECO:0000256" key="6">
    <source>
        <dbReference type="ARBA" id="ARBA00023139"/>
    </source>
</evidence>
<dbReference type="Gene3D" id="3.30.300.210">
    <property type="entry name" value="Nutrient germinant receptor protein C, domain 3"/>
    <property type="match status" value="1"/>
</dbReference>
<keyword evidence="3" id="KW-0309">Germination</keyword>
<dbReference type="InterPro" id="IPR046953">
    <property type="entry name" value="Spore_GerAC-like_C"/>
</dbReference>
<evidence type="ECO:0000256" key="5">
    <source>
        <dbReference type="ARBA" id="ARBA00023136"/>
    </source>
</evidence>
<evidence type="ECO:0000313" key="10">
    <source>
        <dbReference type="EMBL" id="TDK56338.1"/>
    </source>
</evidence>